<dbReference type="KEGG" id="ccha:ELD05_08095"/>
<dbReference type="InterPro" id="IPR036343">
    <property type="entry name" value="GluRdtase_N_sf"/>
</dbReference>
<comment type="pathway">
    <text evidence="1 8 13">Porphyrin-containing compound metabolism; protoporphyrin-IX biosynthesis; 5-aminolevulinate from L-glutamyl-tRNA(Glu): step 1/2.</text>
</comment>
<dbReference type="InterPro" id="IPR036453">
    <property type="entry name" value="GluRdtase_dimer_dom_sf"/>
</dbReference>
<evidence type="ECO:0000256" key="8">
    <source>
        <dbReference type="HAMAP-Rule" id="MF_00087"/>
    </source>
</evidence>
<dbReference type="Pfam" id="PF01488">
    <property type="entry name" value="Shikimate_DH"/>
    <property type="match status" value="1"/>
</dbReference>
<evidence type="ECO:0000256" key="11">
    <source>
        <dbReference type="PIRSR" id="PIRSR000445-3"/>
    </source>
</evidence>
<feature type="domain" description="Tetrapyrrole biosynthesis glutamyl-tRNA reductase dimerisation" evidence="14">
    <location>
        <begin position="302"/>
        <end position="392"/>
    </location>
</feature>
<protein>
    <recommendedName>
        <fullName evidence="3 8">Glutamyl-tRNA reductase</fullName>
        <shortName evidence="8">GluTR</shortName>
        <ecNumber evidence="3 8">1.2.1.70</ecNumber>
    </recommendedName>
</protein>
<feature type="domain" description="Glutamyl-tRNA reductase N-terminal" evidence="16">
    <location>
        <begin position="6"/>
        <end position="145"/>
    </location>
</feature>
<gene>
    <name evidence="8" type="primary">hemA</name>
    <name evidence="17" type="ORF">ELD05_08095</name>
</gene>
<name>A0A3T0D6F6_9FIRM</name>
<dbReference type="InterPro" id="IPR036291">
    <property type="entry name" value="NAD(P)-bd_dom_sf"/>
</dbReference>
<dbReference type="Gene3D" id="3.40.50.720">
    <property type="entry name" value="NAD(P)-binding Rossmann-like Domain"/>
    <property type="match status" value="1"/>
</dbReference>
<evidence type="ECO:0000256" key="3">
    <source>
        <dbReference type="ARBA" id="ARBA00012970"/>
    </source>
</evidence>
<sequence>MLWVFGINHKVDIDIRQKFSLTKTKLQEKLISLKKLANEVIILSTCNRTEIYFFSEEYVDIEKIFTELDWDKRYMHLFYIYKDKDCIKHLFEVVCGFDSLIVGEEQIVAQVKEAKEISKLVGGKNPVLERLFELALKCSKEFRTKSRLNEHPITIASVVGRVIKESNIKKIAIIGLGNIGFLFCNYFKNSDVDKVFLIGRKNEKIDQFVKLNPEKFRYYDKKEAILEAQCLICSTSAPHPVVHKDDIPEGKSLLIFDLAVPRDVDVEVYKLPNVKVIDIDQVHKMDAISREIRISKMQENYNIIEKYIDEFIEWLGFRQYRNLIMEMKRHAEQLCKAQVKYIKNVDSREREEVERLLIRMANLYIDRAIEVLREAHKEGSGEICSNLIKRIFLK</sequence>
<dbReference type="NCBIfam" id="TIGR01035">
    <property type="entry name" value="hemA"/>
    <property type="match status" value="1"/>
</dbReference>
<comment type="catalytic activity">
    <reaction evidence="7 8 13">
        <text>(S)-4-amino-5-oxopentanoate + tRNA(Glu) + NADP(+) = L-glutamyl-tRNA(Glu) + NADPH + H(+)</text>
        <dbReference type="Rhea" id="RHEA:12344"/>
        <dbReference type="Rhea" id="RHEA-COMP:9663"/>
        <dbReference type="Rhea" id="RHEA-COMP:9680"/>
        <dbReference type="ChEBI" id="CHEBI:15378"/>
        <dbReference type="ChEBI" id="CHEBI:57501"/>
        <dbReference type="ChEBI" id="CHEBI:57783"/>
        <dbReference type="ChEBI" id="CHEBI:58349"/>
        <dbReference type="ChEBI" id="CHEBI:78442"/>
        <dbReference type="ChEBI" id="CHEBI:78520"/>
        <dbReference type="EC" id="1.2.1.70"/>
    </reaction>
</comment>
<evidence type="ECO:0000259" key="14">
    <source>
        <dbReference type="Pfam" id="PF00745"/>
    </source>
</evidence>
<dbReference type="PANTHER" id="PTHR43013:SF1">
    <property type="entry name" value="GLUTAMYL-TRNA REDUCTASE"/>
    <property type="match status" value="1"/>
</dbReference>
<comment type="subunit">
    <text evidence="8">Homodimer.</text>
</comment>
<comment type="miscellaneous">
    <text evidence="8">During catalysis, the active site Cys acts as a nucleophile attacking the alpha-carbonyl group of tRNA-bound glutamate with the formation of a thioester intermediate between enzyme and glutamate, and the concomitant release of tRNA(Glu). The thioester intermediate is finally reduced by direct hydride transfer from NADPH, to form the product GSA.</text>
</comment>
<feature type="binding site" evidence="8 10">
    <location>
        <begin position="104"/>
        <end position="106"/>
    </location>
    <ligand>
        <name>substrate</name>
    </ligand>
</feature>
<dbReference type="EMBL" id="CP034791">
    <property type="protein sequence ID" value="AZT90608.1"/>
    <property type="molecule type" value="Genomic_DNA"/>
</dbReference>
<evidence type="ECO:0000256" key="10">
    <source>
        <dbReference type="PIRSR" id="PIRSR000445-2"/>
    </source>
</evidence>
<dbReference type="GO" id="GO:0019353">
    <property type="term" value="P:protoporphyrinogen IX biosynthetic process from glutamate"/>
    <property type="evidence" value="ECO:0007669"/>
    <property type="project" value="TreeGrafter"/>
</dbReference>
<dbReference type="RefSeq" id="WP_127352026.1">
    <property type="nucleotide sequence ID" value="NZ_CP034791.1"/>
</dbReference>
<dbReference type="UniPathway" id="UPA00251">
    <property type="reaction ID" value="UER00316"/>
</dbReference>
<reference evidence="17 18" key="1">
    <citation type="submission" date="2018-12" db="EMBL/GenBank/DDBJ databases">
        <title>Genome sequence from the cellulolytic species, Caldicellulosiruptor changbaiensis.</title>
        <authorList>
            <person name="Blumer-Schuette S.E."/>
            <person name="Mendoza C."/>
        </authorList>
    </citation>
    <scope>NUCLEOTIDE SEQUENCE [LARGE SCALE GENOMIC DNA]</scope>
    <source>
        <strain evidence="17 18">CBS-Z</strain>
    </source>
</reference>
<evidence type="ECO:0000256" key="7">
    <source>
        <dbReference type="ARBA" id="ARBA00047464"/>
    </source>
</evidence>
<dbReference type="Proteomes" id="UP000282930">
    <property type="component" value="Chromosome"/>
</dbReference>
<dbReference type="SUPFAM" id="SSF69075">
    <property type="entry name" value="Glutamyl tRNA-reductase dimerization domain"/>
    <property type="match status" value="1"/>
</dbReference>
<evidence type="ECO:0000313" key="18">
    <source>
        <dbReference type="Proteomes" id="UP000282930"/>
    </source>
</evidence>
<feature type="binding site" evidence="8 10">
    <location>
        <position position="110"/>
    </location>
    <ligand>
        <name>substrate</name>
    </ligand>
</feature>
<feature type="domain" description="Quinate/shikimate 5-dehydrogenase/glutamyl-tRNA reductase" evidence="15">
    <location>
        <begin position="163"/>
        <end position="284"/>
    </location>
</feature>
<dbReference type="Pfam" id="PF00745">
    <property type="entry name" value="GlutR_dimer"/>
    <property type="match status" value="1"/>
</dbReference>
<evidence type="ECO:0000256" key="2">
    <source>
        <dbReference type="ARBA" id="ARBA00005916"/>
    </source>
</evidence>
<evidence type="ECO:0000259" key="16">
    <source>
        <dbReference type="Pfam" id="PF05201"/>
    </source>
</evidence>
<dbReference type="AlphaFoldDB" id="A0A3T0D6F6"/>
<accession>A0A3T0D6F6</accession>
<dbReference type="EC" id="1.2.1.70" evidence="3 8"/>
<evidence type="ECO:0000256" key="6">
    <source>
        <dbReference type="ARBA" id="ARBA00023244"/>
    </source>
</evidence>
<evidence type="ECO:0000256" key="1">
    <source>
        <dbReference type="ARBA" id="ARBA00005059"/>
    </source>
</evidence>
<evidence type="ECO:0000256" key="5">
    <source>
        <dbReference type="ARBA" id="ARBA00023002"/>
    </source>
</evidence>
<feature type="binding site" evidence="8 11">
    <location>
        <begin position="175"/>
        <end position="180"/>
    </location>
    <ligand>
        <name>NADP(+)</name>
        <dbReference type="ChEBI" id="CHEBI:58349"/>
    </ligand>
</feature>
<dbReference type="SUPFAM" id="SSF69742">
    <property type="entry name" value="Glutamyl tRNA-reductase catalytic, N-terminal domain"/>
    <property type="match status" value="1"/>
</dbReference>
<dbReference type="SUPFAM" id="SSF51735">
    <property type="entry name" value="NAD(P)-binding Rossmann-fold domains"/>
    <property type="match status" value="1"/>
</dbReference>
<dbReference type="HAMAP" id="MF_00087">
    <property type="entry name" value="Glu_tRNA_reductase"/>
    <property type="match status" value="1"/>
</dbReference>
<dbReference type="PIRSF" id="PIRSF000445">
    <property type="entry name" value="4pyrrol_synth_GluRdtase"/>
    <property type="match status" value="1"/>
</dbReference>
<evidence type="ECO:0000313" key="17">
    <source>
        <dbReference type="EMBL" id="AZT90608.1"/>
    </source>
</evidence>
<dbReference type="GO" id="GO:0008883">
    <property type="term" value="F:glutamyl-tRNA reductase activity"/>
    <property type="evidence" value="ECO:0007669"/>
    <property type="project" value="UniProtKB-UniRule"/>
</dbReference>
<dbReference type="InterPro" id="IPR015896">
    <property type="entry name" value="4pyrrol_synth_GluRdtase_dimer"/>
</dbReference>
<keyword evidence="6 8" id="KW-0627">Porphyrin biosynthesis</keyword>
<feature type="binding site" evidence="8 10">
    <location>
        <begin position="45"/>
        <end position="48"/>
    </location>
    <ligand>
        <name>substrate</name>
    </ligand>
</feature>
<keyword evidence="18" id="KW-1185">Reference proteome</keyword>
<dbReference type="InterPro" id="IPR015895">
    <property type="entry name" value="4pyrrol_synth_GluRdtase_N"/>
</dbReference>
<comment type="similarity">
    <text evidence="2 8 13">Belongs to the glutamyl-tRNA reductase family.</text>
</comment>
<feature type="binding site" evidence="8 10">
    <location>
        <position position="99"/>
    </location>
    <ligand>
        <name>substrate</name>
    </ligand>
</feature>
<comment type="domain">
    <text evidence="8">Possesses an unusual extended V-shaped dimeric structure with each monomer consisting of three distinct domains arranged along a curved 'spinal' alpha-helix. The N-terminal catalytic domain specifically recognizes the glutamate moiety of the substrate. The second domain is the NADPH-binding domain, and the third C-terminal domain is responsible for dimerization.</text>
</comment>
<dbReference type="PANTHER" id="PTHR43013">
    <property type="entry name" value="GLUTAMYL-TRNA REDUCTASE"/>
    <property type="match status" value="1"/>
</dbReference>
<dbReference type="InterPro" id="IPR000343">
    <property type="entry name" value="4pyrrol_synth_GluRdtase"/>
</dbReference>
<evidence type="ECO:0000256" key="13">
    <source>
        <dbReference type="RuleBase" id="RU000584"/>
    </source>
</evidence>
<dbReference type="InterPro" id="IPR018214">
    <property type="entry name" value="GluRdtase_CS"/>
</dbReference>
<keyword evidence="4 8" id="KW-0521">NADP</keyword>
<evidence type="ECO:0000256" key="12">
    <source>
        <dbReference type="PIRSR" id="PIRSR000445-4"/>
    </source>
</evidence>
<proteinExistence type="inferred from homology"/>
<dbReference type="PROSITE" id="PS00747">
    <property type="entry name" value="GLUTR"/>
    <property type="match status" value="1"/>
</dbReference>
<organism evidence="17 18">
    <name type="scientific">Caldicellulosiruptor changbaiensis</name>
    <dbReference type="NCBI Taxonomy" id="1222016"/>
    <lineage>
        <taxon>Bacteria</taxon>
        <taxon>Bacillati</taxon>
        <taxon>Bacillota</taxon>
        <taxon>Bacillota incertae sedis</taxon>
        <taxon>Caldicellulosiruptorales</taxon>
        <taxon>Caldicellulosiruptoraceae</taxon>
        <taxon>Caldicellulosiruptor</taxon>
    </lineage>
</organism>
<evidence type="ECO:0000256" key="9">
    <source>
        <dbReference type="PIRSR" id="PIRSR000445-1"/>
    </source>
</evidence>
<dbReference type="InterPro" id="IPR006151">
    <property type="entry name" value="Shikm_DH/Glu-tRNA_Rdtase"/>
</dbReference>
<dbReference type="Gene3D" id="3.30.460.30">
    <property type="entry name" value="Glutamyl-tRNA reductase, N-terminal domain"/>
    <property type="match status" value="1"/>
</dbReference>
<dbReference type="GO" id="GO:0050661">
    <property type="term" value="F:NADP binding"/>
    <property type="evidence" value="ECO:0007669"/>
    <property type="project" value="InterPro"/>
</dbReference>
<comment type="function">
    <text evidence="8">Catalyzes the NADPH-dependent reduction of glutamyl-tRNA(Glu) to glutamate 1-semialdehyde (GSA).</text>
</comment>
<keyword evidence="5 8" id="KW-0560">Oxidoreductase</keyword>
<feature type="site" description="Important for activity" evidence="8 12">
    <location>
        <position position="89"/>
    </location>
</feature>
<dbReference type="Pfam" id="PF05201">
    <property type="entry name" value="GlutR_N"/>
    <property type="match status" value="1"/>
</dbReference>
<feature type="active site" description="Nucleophile" evidence="8 9">
    <location>
        <position position="46"/>
    </location>
</feature>
<evidence type="ECO:0000256" key="4">
    <source>
        <dbReference type="ARBA" id="ARBA00022857"/>
    </source>
</evidence>
<evidence type="ECO:0000259" key="15">
    <source>
        <dbReference type="Pfam" id="PF01488"/>
    </source>
</evidence>